<name>A0AAV4HGL6_9GAST</name>
<comment type="caution">
    <text evidence="13">The sequence shown here is derived from an EMBL/GenBank/DDBJ whole genome shotgun (WGS) entry which is preliminary data.</text>
</comment>
<comment type="function">
    <text evidence="9">This promotes the activity of RNA polymerase II.</text>
</comment>
<feature type="compositionally biased region" description="Polar residues" evidence="10">
    <location>
        <begin position="307"/>
        <end position="318"/>
    </location>
</feature>
<evidence type="ECO:0000256" key="6">
    <source>
        <dbReference type="ARBA" id="ARBA00040602"/>
    </source>
</evidence>
<dbReference type="EMBL" id="BMAT01009017">
    <property type="protein sequence ID" value="GFR96794.1"/>
    <property type="molecule type" value="Genomic_DNA"/>
</dbReference>
<evidence type="ECO:0000256" key="3">
    <source>
        <dbReference type="ARBA" id="ARBA00022801"/>
    </source>
</evidence>
<reference evidence="13 14" key="1">
    <citation type="journal article" date="2021" name="Elife">
        <title>Chloroplast acquisition without the gene transfer in kleptoplastic sea slugs, Plakobranchus ocellatus.</title>
        <authorList>
            <person name="Maeda T."/>
            <person name="Takahashi S."/>
            <person name="Yoshida T."/>
            <person name="Shimamura S."/>
            <person name="Takaki Y."/>
            <person name="Nagai Y."/>
            <person name="Toyoda A."/>
            <person name="Suzuki Y."/>
            <person name="Arimoto A."/>
            <person name="Ishii H."/>
            <person name="Satoh N."/>
            <person name="Nishiyama T."/>
            <person name="Hasebe M."/>
            <person name="Maruyama T."/>
            <person name="Minagawa J."/>
            <person name="Obokata J."/>
            <person name="Shigenobu S."/>
        </authorList>
    </citation>
    <scope>NUCLEOTIDE SEQUENCE [LARGE SCALE GENOMIC DNA]</scope>
</reference>
<keyword evidence="3 9" id="KW-0378">Hydrolase</keyword>
<feature type="compositionally biased region" description="Acidic residues" evidence="10">
    <location>
        <begin position="668"/>
        <end position="679"/>
    </location>
</feature>
<dbReference type="CDD" id="cd17729">
    <property type="entry name" value="BRCT_CTDP1"/>
    <property type="match status" value="1"/>
</dbReference>
<feature type="compositionally biased region" description="Basic and acidic residues" evidence="10">
    <location>
        <begin position="233"/>
        <end position="251"/>
    </location>
</feature>
<dbReference type="GO" id="GO:0005634">
    <property type="term" value="C:nucleus"/>
    <property type="evidence" value="ECO:0007669"/>
    <property type="project" value="UniProtKB-SubCell"/>
</dbReference>
<feature type="region of interest" description="Disordered" evidence="10">
    <location>
        <begin position="602"/>
        <end position="706"/>
    </location>
</feature>
<keyword evidence="4" id="KW-0904">Protein phosphatase</keyword>
<feature type="compositionally biased region" description="Basic and acidic residues" evidence="10">
    <location>
        <begin position="171"/>
        <end position="194"/>
    </location>
</feature>
<dbReference type="FunFam" id="3.40.50.10190:FF:000007">
    <property type="entry name" value="RNA polymerase II subunit A C-terminal domain phosphatase"/>
    <property type="match status" value="1"/>
</dbReference>
<feature type="domain" description="BRCT" evidence="11">
    <location>
        <begin position="398"/>
        <end position="501"/>
    </location>
</feature>
<evidence type="ECO:0000259" key="11">
    <source>
        <dbReference type="PROSITE" id="PS50172"/>
    </source>
</evidence>
<dbReference type="InterPro" id="IPR036412">
    <property type="entry name" value="HAD-like_sf"/>
</dbReference>
<dbReference type="PROSITE" id="PS50969">
    <property type="entry name" value="FCP1"/>
    <property type="match status" value="1"/>
</dbReference>
<feature type="compositionally biased region" description="Basic and acidic residues" evidence="10">
    <location>
        <begin position="319"/>
        <end position="336"/>
    </location>
</feature>
<dbReference type="GO" id="GO:0008420">
    <property type="term" value="F:RNA polymerase II CTD heptapeptide repeat phosphatase activity"/>
    <property type="evidence" value="ECO:0007669"/>
    <property type="project" value="UniProtKB-UniRule"/>
</dbReference>
<feature type="compositionally biased region" description="Acidic residues" evidence="10">
    <location>
        <begin position="602"/>
        <end position="615"/>
    </location>
</feature>
<evidence type="ECO:0000259" key="12">
    <source>
        <dbReference type="PROSITE" id="PS50969"/>
    </source>
</evidence>
<proteinExistence type="predicted"/>
<keyword evidence="14" id="KW-1185">Reference proteome</keyword>
<evidence type="ECO:0000313" key="13">
    <source>
        <dbReference type="EMBL" id="GFR96794.1"/>
    </source>
</evidence>
<evidence type="ECO:0000256" key="7">
    <source>
        <dbReference type="ARBA" id="ARBA00047761"/>
    </source>
</evidence>
<feature type="compositionally biased region" description="Basic and acidic residues" evidence="10">
    <location>
        <begin position="259"/>
        <end position="285"/>
    </location>
</feature>
<gene>
    <name evidence="13" type="ORF">ElyMa_004460600</name>
</gene>
<dbReference type="EC" id="3.1.3.16" evidence="2 9"/>
<dbReference type="PANTHER" id="PTHR23081">
    <property type="entry name" value="RNA POLYMERASE II CTD PHOSPHATASE"/>
    <property type="match status" value="1"/>
</dbReference>
<dbReference type="Gene3D" id="3.40.50.10190">
    <property type="entry name" value="BRCT domain"/>
    <property type="match status" value="1"/>
</dbReference>
<dbReference type="SUPFAM" id="SSF56784">
    <property type="entry name" value="HAD-like"/>
    <property type="match status" value="1"/>
</dbReference>
<organism evidence="13 14">
    <name type="scientific">Elysia marginata</name>
    <dbReference type="NCBI Taxonomy" id="1093978"/>
    <lineage>
        <taxon>Eukaryota</taxon>
        <taxon>Metazoa</taxon>
        <taxon>Spiralia</taxon>
        <taxon>Lophotrochozoa</taxon>
        <taxon>Mollusca</taxon>
        <taxon>Gastropoda</taxon>
        <taxon>Heterobranchia</taxon>
        <taxon>Euthyneura</taxon>
        <taxon>Panpulmonata</taxon>
        <taxon>Sacoglossa</taxon>
        <taxon>Placobranchoidea</taxon>
        <taxon>Plakobranchidae</taxon>
        <taxon>Elysia</taxon>
    </lineage>
</organism>
<dbReference type="Proteomes" id="UP000762676">
    <property type="component" value="Unassembled WGS sequence"/>
</dbReference>
<evidence type="ECO:0000256" key="8">
    <source>
        <dbReference type="ARBA" id="ARBA00048336"/>
    </source>
</evidence>
<evidence type="ECO:0000256" key="1">
    <source>
        <dbReference type="ARBA" id="ARBA00004123"/>
    </source>
</evidence>
<dbReference type="SMART" id="SM00577">
    <property type="entry name" value="CPDc"/>
    <property type="match status" value="1"/>
</dbReference>
<evidence type="ECO:0000256" key="2">
    <source>
        <dbReference type="ARBA" id="ARBA00013081"/>
    </source>
</evidence>
<dbReference type="InterPro" id="IPR001357">
    <property type="entry name" value="BRCT_dom"/>
</dbReference>
<dbReference type="PANTHER" id="PTHR23081:SF36">
    <property type="entry name" value="RNA POLYMERASE II SUBUNIT A C-TERMINAL DOMAIN PHOSPHATASE"/>
    <property type="match status" value="1"/>
</dbReference>
<dbReference type="Pfam" id="PF03031">
    <property type="entry name" value="NIF"/>
    <property type="match status" value="1"/>
</dbReference>
<dbReference type="InterPro" id="IPR011947">
    <property type="entry name" value="FCP1_euk"/>
</dbReference>
<evidence type="ECO:0000256" key="10">
    <source>
        <dbReference type="SAM" id="MobiDB-lite"/>
    </source>
</evidence>
<comment type="catalytic activity">
    <reaction evidence="8 9">
        <text>O-phospho-L-threonyl-[protein] + H2O = L-threonyl-[protein] + phosphate</text>
        <dbReference type="Rhea" id="RHEA:47004"/>
        <dbReference type="Rhea" id="RHEA-COMP:11060"/>
        <dbReference type="Rhea" id="RHEA-COMP:11605"/>
        <dbReference type="ChEBI" id="CHEBI:15377"/>
        <dbReference type="ChEBI" id="CHEBI:30013"/>
        <dbReference type="ChEBI" id="CHEBI:43474"/>
        <dbReference type="ChEBI" id="CHEBI:61977"/>
        <dbReference type="EC" id="3.1.3.16"/>
    </reaction>
</comment>
<dbReference type="PROSITE" id="PS50172">
    <property type="entry name" value="BRCT"/>
    <property type="match status" value="1"/>
</dbReference>
<dbReference type="InterPro" id="IPR004274">
    <property type="entry name" value="FCP1_dom"/>
</dbReference>
<feature type="region of interest" description="Disordered" evidence="10">
    <location>
        <begin position="533"/>
        <end position="567"/>
    </location>
</feature>
<keyword evidence="5 9" id="KW-0539">Nucleus</keyword>
<protein>
    <recommendedName>
        <fullName evidence="6 9">RNA polymerase II subunit A C-terminal domain phosphatase</fullName>
        <ecNumber evidence="2 9">3.1.3.16</ecNumber>
    </recommendedName>
</protein>
<dbReference type="InterPro" id="IPR039189">
    <property type="entry name" value="Fcp1"/>
</dbReference>
<dbReference type="AlphaFoldDB" id="A0AAV4HGL6"/>
<dbReference type="SUPFAM" id="SSF52113">
    <property type="entry name" value="BRCT domain"/>
    <property type="match status" value="1"/>
</dbReference>
<evidence type="ECO:0000256" key="4">
    <source>
        <dbReference type="ARBA" id="ARBA00022912"/>
    </source>
</evidence>
<feature type="compositionally biased region" description="Basic and acidic residues" evidence="10">
    <location>
        <begin position="533"/>
        <end position="544"/>
    </location>
</feature>
<dbReference type="NCBIfam" id="TIGR02250">
    <property type="entry name" value="FCP1_euk"/>
    <property type="match status" value="1"/>
</dbReference>
<dbReference type="SMART" id="SM00292">
    <property type="entry name" value="BRCT"/>
    <property type="match status" value="1"/>
</dbReference>
<dbReference type="FunFam" id="3.40.50.1000:FF:000040">
    <property type="entry name" value="RNA polymerase II subunit A C-terminal domain phosphatase"/>
    <property type="match status" value="1"/>
</dbReference>
<dbReference type="Gene3D" id="1.10.287.10">
    <property type="entry name" value="S15/NS1, RNA-binding"/>
    <property type="match status" value="1"/>
</dbReference>
<feature type="compositionally biased region" description="Polar residues" evidence="10">
    <location>
        <begin position="286"/>
        <end position="298"/>
    </location>
</feature>
<feature type="region of interest" description="Disordered" evidence="10">
    <location>
        <begin position="166"/>
        <end position="352"/>
    </location>
</feature>
<evidence type="ECO:0000256" key="9">
    <source>
        <dbReference type="RuleBase" id="RU366066"/>
    </source>
</evidence>
<evidence type="ECO:0000313" key="14">
    <source>
        <dbReference type="Proteomes" id="UP000762676"/>
    </source>
</evidence>
<dbReference type="CDD" id="cd07521">
    <property type="entry name" value="HAD_FCP1-like"/>
    <property type="match status" value="1"/>
</dbReference>
<sequence>MEIGKEDEDRLLKQRKLVLLVDLDQTLIHTTNDNIPPNLKDVKHFQLWHGKSFMWYHTRFRPFTLPFIEAVSKMYELHICTFGVRLYAHTIARLLDPDEKYFSHRILSRDECFDAMSKTANLKALFPCGDKMVCIIDDREDVWKFAPNLVHVKPYRFFQGTADINAPPGLTKKEHDGETLTHKVVDPTESKDGQGKSSPSMTMEKSEVLDETSEGGGNIEKDASTVLSGDSKSGTEDNAKNGEDNFPKEIKSLSNCGDADVKHIEADDGDQKERQEHKSGTDNKRSSNTPADDNTAQCVHSCEESSKTALSMGMQSNIEDQKDRENGDEKNSKDEPTNAEGSNTEESKEVEWDDTDDYLLHLEEILTRIHTAFYDMYEQSQKKGTSELPDLKSLVPYVRKKVLKGANIVFSGMIPLNMPLEKSKAYVVATALGASVHTDIVVSKTKSGRDPNSTTHLVAAKAGTGKHKNALKVKGLHIVNGDWLWACSERWEWVDESLFPLSNQDVSSKIETNVDEKEFSAKKKTNKRKLVKREESEANDKDCEIQEASEDSSIKRQKLKTSEEETNSALISGTYTGASVNPLCSFTDEELVSMDKEVDLFLEGEDDNTSDETDDERDKRNRKNVLGSGDDSDSDSDSLSGDFPRGWKLRRKSSQSPVAKEKKQDRSDAEEEEESQNELDVEHYEKNINAFSREVSSSSDSGESIGSVNEEIAEALEKEFLGAL</sequence>
<accession>A0AAV4HGL6</accession>
<dbReference type="InterPro" id="IPR023214">
    <property type="entry name" value="HAD_sf"/>
</dbReference>
<comment type="subcellular location">
    <subcellularLocation>
        <location evidence="1 9">Nucleus</location>
    </subcellularLocation>
</comment>
<evidence type="ECO:0000256" key="5">
    <source>
        <dbReference type="ARBA" id="ARBA00023242"/>
    </source>
</evidence>
<feature type="compositionally biased region" description="Low complexity" evidence="10">
    <location>
        <begin position="692"/>
        <end position="706"/>
    </location>
</feature>
<dbReference type="Gene3D" id="3.40.50.1000">
    <property type="entry name" value="HAD superfamily/HAD-like"/>
    <property type="match status" value="1"/>
</dbReference>
<comment type="catalytic activity">
    <reaction evidence="7 9">
        <text>O-phospho-L-seryl-[protein] + H2O = L-seryl-[protein] + phosphate</text>
        <dbReference type="Rhea" id="RHEA:20629"/>
        <dbReference type="Rhea" id="RHEA-COMP:9863"/>
        <dbReference type="Rhea" id="RHEA-COMP:11604"/>
        <dbReference type="ChEBI" id="CHEBI:15377"/>
        <dbReference type="ChEBI" id="CHEBI:29999"/>
        <dbReference type="ChEBI" id="CHEBI:43474"/>
        <dbReference type="ChEBI" id="CHEBI:83421"/>
        <dbReference type="EC" id="3.1.3.16"/>
    </reaction>
</comment>
<dbReference type="InterPro" id="IPR036420">
    <property type="entry name" value="BRCT_dom_sf"/>
</dbReference>
<feature type="domain" description="FCP1 homology" evidence="12">
    <location>
        <begin position="12"/>
        <end position="177"/>
    </location>
</feature>